<dbReference type="Pfam" id="PF20239">
    <property type="entry name" value="DUF6596"/>
    <property type="match status" value="1"/>
</dbReference>
<dbReference type="SUPFAM" id="SSF88659">
    <property type="entry name" value="Sigma3 and sigma4 domains of RNA polymerase sigma factors"/>
    <property type="match status" value="1"/>
</dbReference>
<evidence type="ECO:0000259" key="8">
    <source>
        <dbReference type="Pfam" id="PF20239"/>
    </source>
</evidence>
<comment type="similarity">
    <text evidence="1">Belongs to the sigma-70 factor family. ECF subfamily.</text>
</comment>
<dbReference type="Gene3D" id="1.10.10.10">
    <property type="entry name" value="Winged helix-like DNA-binding domain superfamily/Winged helix DNA-binding domain"/>
    <property type="match status" value="1"/>
</dbReference>
<dbReference type="AlphaFoldDB" id="A0A857KX62"/>
<dbReference type="GO" id="GO:0016987">
    <property type="term" value="F:sigma factor activity"/>
    <property type="evidence" value="ECO:0007669"/>
    <property type="project" value="UniProtKB-KW"/>
</dbReference>
<dbReference type="GO" id="GO:0006352">
    <property type="term" value="P:DNA-templated transcription initiation"/>
    <property type="evidence" value="ECO:0007669"/>
    <property type="project" value="InterPro"/>
</dbReference>
<keyword evidence="4" id="KW-0238">DNA-binding</keyword>
<dbReference type="PANTHER" id="PTHR47756">
    <property type="entry name" value="BLL6612 PROTEIN-RELATED"/>
    <property type="match status" value="1"/>
</dbReference>
<accession>A0A857KX62</accession>
<organism evidence="9">
    <name type="scientific">Gordonia amarae</name>
    <dbReference type="NCBI Taxonomy" id="36821"/>
    <lineage>
        <taxon>Bacteria</taxon>
        <taxon>Bacillati</taxon>
        <taxon>Actinomycetota</taxon>
        <taxon>Actinomycetes</taxon>
        <taxon>Mycobacteriales</taxon>
        <taxon>Gordoniaceae</taxon>
        <taxon>Gordonia</taxon>
    </lineage>
</organism>
<feature type="domain" description="RNA polymerase sigma-70 region 2" evidence="6">
    <location>
        <begin position="53"/>
        <end position="113"/>
    </location>
</feature>
<evidence type="ECO:0000256" key="1">
    <source>
        <dbReference type="ARBA" id="ARBA00010641"/>
    </source>
</evidence>
<sequence length="459" mass="49138">MGTTQPGVSARRSCGDPAPRTVLIVVSENEQPGPAAFDEVRRALAAVDRDTRTRLLATLARRFGDLDLAEDALQEALAQAVSTWPATGVPQIPEAWLTITATRKALDVIRRENTLAQKLAQLHIETDRAPLASSYADPAETLSDGTTIPDDRLAMIFACAHPVLRAEDRVALMLRFVAGLSVDEVAHALLVPKTTMQQRIVRAKKRVATLGVPFGVPPPDAVPERLAGALRVVYLLYSEGFSRSTGSTHIRDDLTEEAIRLARLLHRLLPGRAEVTGLLALLVLTEARRRARVDDAGAPIPLADQDRSLWDAALIAEGTLLAEAAAAAPDAAGYAIQAAIAAVHAEAGTFDATDWAQIAVLYRLLEAHDDGPVVRLGRAVAVGRAYGPAKGLRLLEGLSGDAALSRYRPYHVALALTRTELGDARRAADDYRRALALPGNAAEDAFLADSLPHDDLCPE</sequence>
<dbReference type="PANTHER" id="PTHR47756:SF2">
    <property type="entry name" value="BLL6612 PROTEIN"/>
    <property type="match status" value="1"/>
</dbReference>
<gene>
    <name evidence="9" type="ORF">GII30_09065</name>
</gene>
<feature type="domain" description="RNA polymerase sigma factor 70 region 4 type 2" evidence="7">
    <location>
        <begin position="157"/>
        <end position="206"/>
    </location>
</feature>
<evidence type="ECO:0000259" key="7">
    <source>
        <dbReference type="Pfam" id="PF08281"/>
    </source>
</evidence>
<dbReference type="InterPro" id="IPR007627">
    <property type="entry name" value="RNA_pol_sigma70_r2"/>
</dbReference>
<name>A0A857KX62_9ACTN</name>
<evidence type="ECO:0000256" key="4">
    <source>
        <dbReference type="ARBA" id="ARBA00023125"/>
    </source>
</evidence>
<dbReference type="EMBL" id="CP045810">
    <property type="protein sequence ID" value="QHN39293.1"/>
    <property type="molecule type" value="Genomic_DNA"/>
</dbReference>
<dbReference type="InterPro" id="IPR013325">
    <property type="entry name" value="RNA_pol_sigma_r2"/>
</dbReference>
<dbReference type="InterPro" id="IPR036388">
    <property type="entry name" value="WH-like_DNA-bd_sf"/>
</dbReference>
<protein>
    <submittedName>
        <fullName evidence="9">RNA polymerase sigma factor</fullName>
    </submittedName>
</protein>
<dbReference type="SUPFAM" id="SSF88946">
    <property type="entry name" value="Sigma2 domain of RNA polymerase sigma factors"/>
    <property type="match status" value="1"/>
</dbReference>
<evidence type="ECO:0000256" key="5">
    <source>
        <dbReference type="ARBA" id="ARBA00023163"/>
    </source>
</evidence>
<dbReference type="Pfam" id="PF04542">
    <property type="entry name" value="Sigma70_r2"/>
    <property type="match status" value="1"/>
</dbReference>
<dbReference type="InterPro" id="IPR013324">
    <property type="entry name" value="RNA_pol_sigma_r3/r4-like"/>
</dbReference>
<keyword evidence="2" id="KW-0805">Transcription regulation</keyword>
<evidence type="ECO:0000256" key="3">
    <source>
        <dbReference type="ARBA" id="ARBA00023082"/>
    </source>
</evidence>
<keyword evidence="3" id="KW-0731">Sigma factor</keyword>
<dbReference type="Gene3D" id="1.10.1740.10">
    <property type="match status" value="1"/>
</dbReference>
<dbReference type="InterPro" id="IPR013249">
    <property type="entry name" value="RNA_pol_sigma70_r4_t2"/>
</dbReference>
<evidence type="ECO:0000313" key="9">
    <source>
        <dbReference type="EMBL" id="QHN39293.1"/>
    </source>
</evidence>
<evidence type="ECO:0000259" key="6">
    <source>
        <dbReference type="Pfam" id="PF04542"/>
    </source>
</evidence>
<proteinExistence type="inferred from homology"/>
<dbReference type="Pfam" id="PF08281">
    <property type="entry name" value="Sigma70_r4_2"/>
    <property type="match status" value="1"/>
</dbReference>
<dbReference type="GO" id="GO:0003677">
    <property type="term" value="F:DNA binding"/>
    <property type="evidence" value="ECO:0007669"/>
    <property type="project" value="UniProtKB-KW"/>
</dbReference>
<reference evidence="9" key="1">
    <citation type="journal article" date="2021" name="Nat. Microbiol.">
        <title>Cocultivation of an ultrasmall environmental parasitic bacterium with lytic ability against bacteria associated with wastewater foams.</title>
        <authorList>
            <person name="Batinovic S."/>
            <person name="Rose J.J.A."/>
            <person name="Ratcliffe J."/>
            <person name="Seviour R.J."/>
            <person name="Petrovski S."/>
        </authorList>
    </citation>
    <scope>NUCLEOTIDE SEQUENCE</scope>
    <source>
        <strain evidence="9">CON44</strain>
    </source>
</reference>
<dbReference type="InterPro" id="IPR046531">
    <property type="entry name" value="DUF6596"/>
</dbReference>
<keyword evidence="5" id="KW-0804">Transcription</keyword>
<feature type="domain" description="DUF6596" evidence="8">
    <location>
        <begin position="225"/>
        <end position="325"/>
    </location>
</feature>
<evidence type="ECO:0000256" key="2">
    <source>
        <dbReference type="ARBA" id="ARBA00023015"/>
    </source>
</evidence>